<sequence>VLDTPSPAPEDDCQHDVLGDITEEELHNFLGSQSPTSLLNDVSLAPKTAALAPCCVVLLSPAVSVRLPSLPPSSVAAPLSPSNSDSDELVAETVILPDSTVRSVPLVSPAESSVVVAAATVVGRHETPPMFADADQDEWEDPYSAVNLKLAAQDDTERPPVADPPEFHPISYAENLCYKANAPFDPDQVWQVRLLIDRYGELPHVAFLVEWETDGVQLAWEWPENLKGVYWCMNQVNAAGSSETNLCFLHSFQAACYGLVQDGLVNSGHWNRFCRAQKKGFPNGAFTRKIDAFFNFIRAEGVPLDYLQLFKKVQKFSMMTVAELKRKAPQFPDGSYIVHAAQHYVEHCFALVVNHDPAKQEFPVITFDDYNESADPPCSLESVCKLDWLKRVYAVYRIAAEVPMTPKKSMSKKQRSRKKLKLCRN</sequence>
<reference evidence="1 2" key="1">
    <citation type="submission" date="2013-11" db="EMBL/GenBank/DDBJ databases">
        <title>The Genome Sequence of Phytophthora parasitica CJ05E6.</title>
        <authorList>
            <consortium name="The Broad Institute Genomics Platform"/>
            <person name="Russ C."/>
            <person name="Tyler B."/>
            <person name="Panabieres F."/>
            <person name="Shan W."/>
            <person name="Tripathy S."/>
            <person name="Grunwald N."/>
            <person name="Machado M."/>
            <person name="Johnson C.S."/>
            <person name="Arredondo F."/>
            <person name="Hong C."/>
            <person name="Coffey M."/>
            <person name="Young S.K."/>
            <person name="Zeng Q."/>
            <person name="Gargeya S."/>
            <person name="Fitzgerald M."/>
            <person name="Abouelleil A."/>
            <person name="Alvarado L."/>
            <person name="Chapman S.B."/>
            <person name="Gainer-Dewar J."/>
            <person name="Goldberg J."/>
            <person name="Griggs A."/>
            <person name="Gujja S."/>
            <person name="Hansen M."/>
            <person name="Howarth C."/>
            <person name="Imamovic A."/>
            <person name="Ireland A."/>
            <person name="Larimer J."/>
            <person name="McCowan C."/>
            <person name="Murphy C."/>
            <person name="Pearson M."/>
            <person name="Poon T.W."/>
            <person name="Priest M."/>
            <person name="Roberts A."/>
            <person name="Saif S."/>
            <person name="Shea T."/>
            <person name="Sykes S."/>
            <person name="Wortman J."/>
            <person name="Nusbaum C."/>
            <person name="Birren B."/>
        </authorList>
    </citation>
    <scope>NUCLEOTIDE SEQUENCE [LARGE SCALE GENOMIC DNA]</scope>
    <source>
        <strain evidence="1 2">CJ05E6</strain>
    </source>
</reference>
<dbReference type="VEuPathDB" id="FungiDB:PPTG_19987"/>
<protein>
    <submittedName>
        <fullName evidence="1">Uncharacterized protein</fullName>
    </submittedName>
</protein>
<dbReference type="AlphaFoldDB" id="W2J340"/>
<evidence type="ECO:0000313" key="1">
    <source>
        <dbReference type="EMBL" id="ETL40854.1"/>
    </source>
</evidence>
<dbReference type="EMBL" id="KI672763">
    <property type="protein sequence ID" value="ETL40854.1"/>
    <property type="molecule type" value="Genomic_DNA"/>
</dbReference>
<organism evidence="1 2">
    <name type="scientific">Phytophthora nicotianae</name>
    <name type="common">Potato buckeye rot agent</name>
    <name type="synonym">Phytophthora parasitica</name>
    <dbReference type="NCBI Taxonomy" id="4792"/>
    <lineage>
        <taxon>Eukaryota</taxon>
        <taxon>Sar</taxon>
        <taxon>Stramenopiles</taxon>
        <taxon>Oomycota</taxon>
        <taxon>Peronosporomycetes</taxon>
        <taxon>Peronosporales</taxon>
        <taxon>Peronosporaceae</taxon>
        <taxon>Phytophthora</taxon>
    </lineage>
</organism>
<name>W2J340_PHYNI</name>
<feature type="non-terminal residue" evidence="1">
    <location>
        <position position="1"/>
    </location>
</feature>
<accession>W2J340</accession>
<dbReference type="Proteomes" id="UP000053864">
    <property type="component" value="Unassembled WGS sequence"/>
</dbReference>
<evidence type="ECO:0000313" key="2">
    <source>
        <dbReference type="Proteomes" id="UP000053864"/>
    </source>
</evidence>
<gene>
    <name evidence="1" type="ORF">L916_08063</name>
</gene>
<proteinExistence type="predicted"/>